<dbReference type="InterPro" id="IPR013785">
    <property type="entry name" value="Aldolase_TIM"/>
</dbReference>
<evidence type="ECO:0000256" key="8">
    <source>
        <dbReference type="ARBA" id="ARBA00047883"/>
    </source>
</evidence>
<comment type="similarity">
    <text evidence="9 10">Belongs to the thiamine-phosphate synthase family.</text>
</comment>
<dbReference type="Gene3D" id="3.20.20.70">
    <property type="entry name" value="Aldolase class I"/>
    <property type="match status" value="1"/>
</dbReference>
<dbReference type="InterPro" id="IPR036206">
    <property type="entry name" value="ThiamineP_synth_sf"/>
</dbReference>
<feature type="binding site" evidence="9">
    <location>
        <position position="71"/>
    </location>
    <ligand>
        <name>4-amino-2-methyl-5-(diphosphooxymethyl)pyrimidine</name>
        <dbReference type="ChEBI" id="CHEBI:57841"/>
    </ligand>
</feature>
<dbReference type="UniPathway" id="UPA00060">
    <property type="reaction ID" value="UER00141"/>
</dbReference>
<evidence type="ECO:0000256" key="5">
    <source>
        <dbReference type="ARBA" id="ARBA00022977"/>
    </source>
</evidence>
<keyword evidence="2 9" id="KW-0808">Transferase</keyword>
<feature type="binding site" evidence="9">
    <location>
        <begin position="138"/>
        <end position="140"/>
    </location>
    <ligand>
        <name>2-[(2R,5Z)-2-carboxy-4-methylthiazol-5(2H)-ylidene]ethyl phosphate</name>
        <dbReference type="ChEBI" id="CHEBI:62899"/>
    </ligand>
</feature>
<dbReference type="KEGG" id="tso:IZ6_24460"/>
<name>A0A6S6QXG3_9HYPH</name>
<dbReference type="AlphaFoldDB" id="A0A6S6QXG3"/>
<keyword evidence="5 9" id="KW-0784">Thiamine biosynthesis</keyword>
<evidence type="ECO:0000256" key="4">
    <source>
        <dbReference type="ARBA" id="ARBA00022842"/>
    </source>
</evidence>
<feature type="binding site" evidence="9">
    <location>
        <position position="110"/>
    </location>
    <ligand>
        <name>4-amino-2-methyl-5-(diphosphooxymethyl)pyrimidine</name>
        <dbReference type="ChEBI" id="CHEBI:57841"/>
    </ligand>
</feature>
<feature type="binding site" evidence="9">
    <location>
        <position position="72"/>
    </location>
    <ligand>
        <name>Mg(2+)</name>
        <dbReference type="ChEBI" id="CHEBI:18420"/>
    </ligand>
</feature>
<evidence type="ECO:0000256" key="7">
    <source>
        <dbReference type="ARBA" id="ARBA00047851"/>
    </source>
</evidence>
<evidence type="ECO:0000313" key="14">
    <source>
        <dbReference type="Proteomes" id="UP000515317"/>
    </source>
</evidence>
<dbReference type="GO" id="GO:0004789">
    <property type="term" value="F:thiamine-phosphate diphosphorylase activity"/>
    <property type="evidence" value="ECO:0007669"/>
    <property type="project" value="UniProtKB-UniRule"/>
</dbReference>
<gene>
    <name evidence="13" type="primary">thiE-2</name>
    <name evidence="9" type="synonym">thiE</name>
    <name evidence="13" type="ORF">IZ6_24460</name>
</gene>
<evidence type="ECO:0000256" key="2">
    <source>
        <dbReference type="ARBA" id="ARBA00022679"/>
    </source>
</evidence>
<dbReference type="InterPro" id="IPR022998">
    <property type="entry name" value="ThiamineP_synth_TenI"/>
</dbReference>
<evidence type="ECO:0000256" key="10">
    <source>
        <dbReference type="RuleBase" id="RU003826"/>
    </source>
</evidence>
<dbReference type="RefSeq" id="WP_222875336.1">
    <property type="nucleotide sequence ID" value="NZ_AP023361.1"/>
</dbReference>
<dbReference type="PANTHER" id="PTHR20857:SF23">
    <property type="entry name" value="THIAMINE BIOSYNTHETIC BIFUNCTIONAL ENZYME"/>
    <property type="match status" value="1"/>
</dbReference>
<dbReference type="SUPFAM" id="SSF51391">
    <property type="entry name" value="Thiamin phosphate synthase"/>
    <property type="match status" value="1"/>
</dbReference>
<protein>
    <recommendedName>
        <fullName evidence="9">Thiamine-phosphate synthase</fullName>
        <shortName evidence="9">TP synthase</shortName>
        <shortName evidence="9">TPS</shortName>
        <ecNumber evidence="9">2.5.1.3</ecNumber>
    </recommendedName>
    <alternativeName>
        <fullName evidence="9">Thiamine-phosphate pyrophosphorylase</fullName>
        <shortName evidence="9">TMP pyrophosphorylase</shortName>
        <shortName evidence="9">TMP-PPase</shortName>
    </alternativeName>
</protein>
<evidence type="ECO:0000256" key="3">
    <source>
        <dbReference type="ARBA" id="ARBA00022723"/>
    </source>
</evidence>
<dbReference type="EC" id="2.5.1.3" evidence="9"/>
<proteinExistence type="inferred from homology"/>
<feature type="binding site" evidence="9">
    <location>
        <position position="141"/>
    </location>
    <ligand>
        <name>4-amino-2-methyl-5-(diphosphooxymethyl)pyrimidine</name>
        <dbReference type="ChEBI" id="CHEBI:57841"/>
    </ligand>
</feature>
<keyword evidence="14" id="KW-1185">Reference proteome</keyword>
<comment type="pathway">
    <text evidence="1 9 11">Cofactor biosynthesis; thiamine diphosphate biosynthesis; thiamine phosphate from 4-amino-2-methyl-5-diphosphomethylpyrimidine and 4-methyl-5-(2-phosphoethyl)-thiazole: step 1/1.</text>
</comment>
<dbReference type="Proteomes" id="UP000515317">
    <property type="component" value="Chromosome"/>
</dbReference>
<feature type="binding site" evidence="9">
    <location>
        <position position="91"/>
    </location>
    <ligand>
        <name>Mg(2+)</name>
        <dbReference type="ChEBI" id="CHEBI:18420"/>
    </ligand>
</feature>
<dbReference type="CDD" id="cd00564">
    <property type="entry name" value="TMP_TenI"/>
    <property type="match status" value="1"/>
</dbReference>
<dbReference type="HAMAP" id="MF_00097">
    <property type="entry name" value="TMP_synthase"/>
    <property type="match status" value="1"/>
</dbReference>
<dbReference type="GO" id="GO:0009228">
    <property type="term" value="P:thiamine biosynthetic process"/>
    <property type="evidence" value="ECO:0007669"/>
    <property type="project" value="UniProtKB-KW"/>
</dbReference>
<comment type="cofactor">
    <cofactor evidence="9">
        <name>Mg(2+)</name>
        <dbReference type="ChEBI" id="CHEBI:18420"/>
    </cofactor>
    <text evidence="9">Binds 1 Mg(2+) ion per subunit.</text>
</comment>
<dbReference type="GO" id="GO:0009229">
    <property type="term" value="P:thiamine diphosphate biosynthetic process"/>
    <property type="evidence" value="ECO:0007669"/>
    <property type="project" value="UniProtKB-UniRule"/>
</dbReference>
<evidence type="ECO:0000256" key="6">
    <source>
        <dbReference type="ARBA" id="ARBA00047334"/>
    </source>
</evidence>
<evidence type="ECO:0000256" key="9">
    <source>
        <dbReference type="HAMAP-Rule" id="MF_00097"/>
    </source>
</evidence>
<dbReference type="InterPro" id="IPR034291">
    <property type="entry name" value="TMP_synthase"/>
</dbReference>
<comment type="catalytic activity">
    <reaction evidence="8 9 10">
        <text>2-[(2R,5Z)-2-carboxy-4-methylthiazol-5(2H)-ylidene]ethyl phosphate + 4-amino-2-methyl-5-(diphosphooxymethyl)pyrimidine + 2 H(+) = thiamine phosphate + CO2 + diphosphate</text>
        <dbReference type="Rhea" id="RHEA:47844"/>
        <dbReference type="ChEBI" id="CHEBI:15378"/>
        <dbReference type="ChEBI" id="CHEBI:16526"/>
        <dbReference type="ChEBI" id="CHEBI:33019"/>
        <dbReference type="ChEBI" id="CHEBI:37575"/>
        <dbReference type="ChEBI" id="CHEBI:57841"/>
        <dbReference type="ChEBI" id="CHEBI:62899"/>
        <dbReference type="EC" id="2.5.1.3"/>
    </reaction>
</comment>
<dbReference type="GO" id="GO:0000287">
    <property type="term" value="F:magnesium ion binding"/>
    <property type="evidence" value="ECO:0007669"/>
    <property type="project" value="UniProtKB-UniRule"/>
</dbReference>
<evidence type="ECO:0000259" key="12">
    <source>
        <dbReference type="Pfam" id="PF02581"/>
    </source>
</evidence>
<comment type="catalytic activity">
    <reaction evidence="6 9 10">
        <text>4-methyl-5-(2-phosphooxyethyl)-thiazole + 4-amino-2-methyl-5-(diphosphooxymethyl)pyrimidine + H(+) = thiamine phosphate + diphosphate</text>
        <dbReference type="Rhea" id="RHEA:22328"/>
        <dbReference type="ChEBI" id="CHEBI:15378"/>
        <dbReference type="ChEBI" id="CHEBI:33019"/>
        <dbReference type="ChEBI" id="CHEBI:37575"/>
        <dbReference type="ChEBI" id="CHEBI:57841"/>
        <dbReference type="ChEBI" id="CHEBI:58296"/>
        <dbReference type="EC" id="2.5.1.3"/>
    </reaction>
</comment>
<organism evidence="13 14">
    <name type="scientific">Terrihabitans soli</name>
    <dbReference type="NCBI Taxonomy" id="708113"/>
    <lineage>
        <taxon>Bacteria</taxon>
        <taxon>Pseudomonadati</taxon>
        <taxon>Pseudomonadota</taxon>
        <taxon>Alphaproteobacteria</taxon>
        <taxon>Hyphomicrobiales</taxon>
        <taxon>Terrihabitans</taxon>
    </lineage>
</organism>
<comment type="catalytic activity">
    <reaction evidence="7 9 10">
        <text>2-(2-carboxy-4-methylthiazol-5-yl)ethyl phosphate + 4-amino-2-methyl-5-(diphosphooxymethyl)pyrimidine + 2 H(+) = thiamine phosphate + CO2 + diphosphate</text>
        <dbReference type="Rhea" id="RHEA:47848"/>
        <dbReference type="ChEBI" id="CHEBI:15378"/>
        <dbReference type="ChEBI" id="CHEBI:16526"/>
        <dbReference type="ChEBI" id="CHEBI:33019"/>
        <dbReference type="ChEBI" id="CHEBI:37575"/>
        <dbReference type="ChEBI" id="CHEBI:57841"/>
        <dbReference type="ChEBI" id="CHEBI:62890"/>
        <dbReference type="EC" id="2.5.1.3"/>
    </reaction>
</comment>
<sequence>MRPDFDLSLYLVAGRPALPGKDLVASVRAAVEGGVTLVQIRDPKAETQQLIEDTRALKGMLKPYRVPLIVNDRIDVAIAAGADGVHLGQDDARAIEARRELGDDFLIGLSVGNPEEFAHSREDLAFVDYLGVGPIKATGTKSDAGAAIGVEGFAKVRALTALPIVAIGGLSSGDAAPLVRAGAQGLAVVSAICGAADPKAAAYGLLKEINSAR</sequence>
<dbReference type="EMBL" id="AP023361">
    <property type="protein sequence ID" value="BCJ91711.1"/>
    <property type="molecule type" value="Genomic_DNA"/>
</dbReference>
<dbReference type="GO" id="GO:0005737">
    <property type="term" value="C:cytoplasm"/>
    <property type="evidence" value="ECO:0007669"/>
    <property type="project" value="TreeGrafter"/>
</dbReference>
<accession>A0A6S6QXG3</accession>
<dbReference type="Pfam" id="PF02581">
    <property type="entry name" value="TMP-TENI"/>
    <property type="match status" value="1"/>
</dbReference>
<keyword evidence="4 9" id="KW-0460">Magnesium</keyword>
<evidence type="ECO:0000256" key="11">
    <source>
        <dbReference type="RuleBase" id="RU004253"/>
    </source>
</evidence>
<evidence type="ECO:0000256" key="1">
    <source>
        <dbReference type="ARBA" id="ARBA00005165"/>
    </source>
</evidence>
<reference evidence="13 14" key="1">
    <citation type="submission" date="2020-08" db="EMBL/GenBank/DDBJ databases">
        <title>Genome sequence of Rhizobiales bacterium strain IZ6.</title>
        <authorList>
            <person name="Nakai R."/>
            <person name="Naganuma T."/>
        </authorList>
    </citation>
    <scope>NUCLEOTIDE SEQUENCE [LARGE SCALE GENOMIC DNA]</scope>
    <source>
        <strain evidence="13 14">IZ6</strain>
    </source>
</reference>
<comment type="function">
    <text evidence="9">Condenses 4-methyl-5-(beta-hydroxyethyl)thiazole monophosphate (THZ-P) and 2-methyl-4-amino-5-hydroxymethyl pyrimidine pyrophosphate (HMP-PP) to form thiamine monophosphate (TMP).</text>
</comment>
<evidence type="ECO:0000313" key="13">
    <source>
        <dbReference type="EMBL" id="BCJ91711.1"/>
    </source>
</evidence>
<feature type="binding site" evidence="9">
    <location>
        <begin position="189"/>
        <end position="190"/>
    </location>
    <ligand>
        <name>2-[(2R,5Z)-2-carboxy-4-methylthiazol-5(2H)-ylidene]ethyl phosphate</name>
        <dbReference type="ChEBI" id="CHEBI:62899"/>
    </ligand>
</feature>
<feature type="domain" description="Thiamine phosphate synthase/TenI" evidence="12">
    <location>
        <begin position="9"/>
        <end position="192"/>
    </location>
</feature>
<feature type="binding site" evidence="9">
    <location>
        <position position="169"/>
    </location>
    <ligand>
        <name>2-[(2R,5Z)-2-carboxy-4-methylthiazol-5(2H)-ylidene]ethyl phosphate</name>
        <dbReference type="ChEBI" id="CHEBI:62899"/>
    </ligand>
</feature>
<keyword evidence="3 9" id="KW-0479">Metal-binding</keyword>
<dbReference type="NCBIfam" id="TIGR00693">
    <property type="entry name" value="thiE"/>
    <property type="match status" value="1"/>
</dbReference>
<comment type="caution">
    <text evidence="9">Lacks conserved residue(s) required for the propagation of feature annotation.</text>
</comment>
<dbReference type="PANTHER" id="PTHR20857">
    <property type="entry name" value="THIAMINE-PHOSPHATE PYROPHOSPHORYLASE"/>
    <property type="match status" value="1"/>
</dbReference>